<gene>
    <name evidence="1" type="ORF">APZ42_015437</name>
</gene>
<dbReference type="InterPro" id="IPR031120">
    <property type="entry name" value="HIR1-like"/>
</dbReference>
<dbReference type="PANTHER" id="PTHR13831:SF0">
    <property type="entry name" value="PROTEIN HIRA"/>
    <property type="match status" value="1"/>
</dbReference>
<dbReference type="STRING" id="35525.A0A162PGM0"/>
<dbReference type="GO" id="GO:0000417">
    <property type="term" value="C:HIR complex"/>
    <property type="evidence" value="ECO:0007669"/>
    <property type="project" value="TreeGrafter"/>
</dbReference>
<dbReference type="GO" id="GO:0000785">
    <property type="term" value="C:chromatin"/>
    <property type="evidence" value="ECO:0007669"/>
    <property type="project" value="TreeGrafter"/>
</dbReference>
<dbReference type="EMBL" id="LRGB01000512">
    <property type="protein sequence ID" value="KZS18833.1"/>
    <property type="molecule type" value="Genomic_DNA"/>
</dbReference>
<comment type="caution">
    <text evidence="1">The sequence shown here is derived from an EMBL/GenBank/DDBJ whole genome shotgun (WGS) entry which is preliminary data.</text>
</comment>
<keyword evidence="2" id="KW-1185">Reference proteome</keyword>
<proteinExistence type="predicted"/>
<dbReference type="GO" id="GO:0031491">
    <property type="term" value="F:nucleosome binding"/>
    <property type="evidence" value="ECO:0007669"/>
    <property type="project" value="TreeGrafter"/>
</dbReference>
<accession>A0A162PGM0</accession>
<dbReference type="PANTHER" id="PTHR13831">
    <property type="entry name" value="MEMBER OF THE HIR1 FAMILY OF WD-REPEAT PROTEINS"/>
    <property type="match status" value="1"/>
</dbReference>
<reference evidence="1 2" key="1">
    <citation type="submission" date="2016-03" db="EMBL/GenBank/DDBJ databases">
        <title>EvidentialGene: Evidence-directed Construction of Genes on Genomes.</title>
        <authorList>
            <person name="Gilbert D.G."/>
            <person name="Choi J.-H."/>
            <person name="Mockaitis K."/>
            <person name="Colbourne J."/>
            <person name="Pfrender M."/>
        </authorList>
    </citation>
    <scope>NUCLEOTIDE SEQUENCE [LARGE SCALE GENOMIC DNA]</scope>
    <source>
        <strain evidence="1 2">Xinb3</strain>
        <tissue evidence="1">Complete organism</tissue>
    </source>
</reference>
<evidence type="ECO:0000313" key="1">
    <source>
        <dbReference type="EMBL" id="KZS18833.1"/>
    </source>
</evidence>
<dbReference type="Proteomes" id="UP000076858">
    <property type="component" value="Unassembled WGS sequence"/>
</dbReference>
<dbReference type="GO" id="GO:0006338">
    <property type="term" value="P:chromatin remodeling"/>
    <property type="evidence" value="ECO:0007669"/>
    <property type="project" value="TreeGrafter"/>
</dbReference>
<protein>
    <submittedName>
        <fullName evidence="1">Putative HIRA protein</fullName>
    </submittedName>
</protein>
<dbReference type="GO" id="GO:0006351">
    <property type="term" value="P:DNA-templated transcription"/>
    <property type="evidence" value="ECO:0007669"/>
    <property type="project" value="InterPro"/>
</dbReference>
<dbReference type="GO" id="GO:0005634">
    <property type="term" value="C:nucleus"/>
    <property type="evidence" value="ECO:0007669"/>
    <property type="project" value="InterPro"/>
</dbReference>
<name>A0A162PGM0_9CRUS</name>
<organism evidence="1 2">
    <name type="scientific">Daphnia magna</name>
    <dbReference type="NCBI Taxonomy" id="35525"/>
    <lineage>
        <taxon>Eukaryota</taxon>
        <taxon>Metazoa</taxon>
        <taxon>Ecdysozoa</taxon>
        <taxon>Arthropoda</taxon>
        <taxon>Crustacea</taxon>
        <taxon>Branchiopoda</taxon>
        <taxon>Diplostraca</taxon>
        <taxon>Cladocera</taxon>
        <taxon>Anomopoda</taxon>
        <taxon>Daphniidae</taxon>
        <taxon>Daphnia</taxon>
    </lineage>
</organism>
<sequence length="83" mass="9404">MKLLKPAWVTHDGKPIFSIDIHPDGSKFATGGQGEFSVPMVLYSKLFATIIELLFGKNVKFKKDDLFFFKMESEGYTTINQNV</sequence>
<dbReference type="OrthoDB" id="1741719at2759"/>
<evidence type="ECO:0000313" key="2">
    <source>
        <dbReference type="Proteomes" id="UP000076858"/>
    </source>
</evidence>
<dbReference type="AlphaFoldDB" id="A0A162PGM0"/>